<dbReference type="GO" id="GO:0070180">
    <property type="term" value="F:large ribosomal subunit rRNA binding"/>
    <property type="evidence" value="ECO:0007669"/>
    <property type="project" value="TreeGrafter"/>
</dbReference>
<accession>A0A8C4UT56</accession>
<dbReference type="GO" id="GO:0022625">
    <property type="term" value="C:cytosolic large ribosomal subunit"/>
    <property type="evidence" value="ECO:0007669"/>
    <property type="project" value="UniProtKB-ARBA"/>
</dbReference>
<dbReference type="InterPro" id="IPR002674">
    <property type="entry name" value="Ribosomal_eL43"/>
</dbReference>
<evidence type="ECO:0000256" key="4">
    <source>
        <dbReference type="ARBA" id="ARBA00022833"/>
    </source>
</evidence>
<dbReference type="GO" id="GO:0008270">
    <property type="term" value="F:zinc ion binding"/>
    <property type="evidence" value="ECO:0007669"/>
    <property type="project" value="UniProtKB-KW"/>
</dbReference>
<evidence type="ECO:0000256" key="6">
    <source>
        <dbReference type="ARBA" id="ARBA00023274"/>
    </source>
</evidence>
<keyword evidence="4" id="KW-0862">Zinc</keyword>
<dbReference type="Proteomes" id="UP000694562">
    <property type="component" value="Unplaced"/>
</dbReference>
<dbReference type="Pfam" id="PF01780">
    <property type="entry name" value="Ribosomal_L37ae"/>
    <property type="match status" value="1"/>
</dbReference>
<dbReference type="GO" id="GO:0003735">
    <property type="term" value="F:structural constituent of ribosome"/>
    <property type="evidence" value="ECO:0007669"/>
    <property type="project" value="InterPro"/>
</dbReference>
<comment type="similarity">
    <text evidence="1">Belongs to the eukaryotic ribosomal protein eL43 family.</text>
</comment>
<evidence type="ECO:0000256" key="5">
    <source>
        <dbReference type="ARBA" id="ARBA00022980"/>
    </source>
</evidence>
<keyword evidence="6" id="KW-0687">Ribonucleoprotein</keyword>
<evidence type="ECO:0000256" key="2">
    <source>
        <dbReference type="ARBA" id="ARBA00022723"/>
    </source>
</evidence>
<dbReference type="InterPro" id="IPR011331">
    <property type="entry name" value="Ribosomal_eL37/eL43"/>
</dbReference>
<keyword evidence="8" id="KW-1185">Reference proteome</keyword>
<dbReference type="PANTHER" id="PTHR48188">
    <property type="entry name" value="60S RIBOSOMAL PROTEIN L43"/>
    <property type="match status" value="1"/>
</dbReference>
<dbReference type="InterPro" id="IPR011332">
    <property type="entry name" value="Ribosomal_zn-bd"/>
</dbReference>
<evidence type="ECO:0000313" key="8">
    <source>
        <dbReference type="Proteomes" id="UP000694562"/>
    </source>
</evidence>
<dbReference type="Gene3D" id="2.20.25.30">
    <property type="match status" value="1"/>
</dbReference>
<protein>
    <recommendedName>
        <fullName evidence="9">60S ribosomal protein L37a</fullName>
    </recommendedName>
</protein>
<dbReference type="AlphaFoldDB" id="A0A8C4UT56"/>
<sequence length="213" mass="23552">MAKRTKKVGIVGKYGTRYGASLRKMVKKIEISQHAKYTCSFCGKVMETWSSVPSTHSGCYPKELWFRAICPGNTNNSGVTLAIKSDQNEEEGCGYLALWIMHEDSCWWCLDLQYHLCSDSQICHQKTEGIERPVEATSCPHCEASFFSPTVKICPFINKKVITEWNHGVSAKCPALLCGGLTLAGCQVPTKAALSLPFSGGQRRENIKAHGSR</sequence>
<name>A0A8C4UT56_FALTI</name>
<dbReference type="PANTHER" id="PTHR48188:SF3">
    <property type="entry name" value="60S RIBOSOMAL PROTEIN L37A-RELATED"/>
    <property type="match status" value="1"/>
</dbReference>
<keyword evidence="5" id="KW-0689">Ribosomal protein</keyword>
<evidence type="ECO:0008006" key="9">
    <source>
        <dbReference type="Google" id="ProtNLM"/>
    </source>
</evidence>
<reference evidence="7" key="2">
    <citation type="submission" date="2025-09" db="UniProtKB">
        <authorList>
            <consortium name="Ensembl"/>
        </authorList>
    </citation>
    <scope>IDENTIFICATION</scope>
</reference>
<dbReference type="GO" id="GO:0006412">
    <property type="term" value="P:translation"/>
    <property type="evidence" value="ECO:0007669"/>
    <property type="project" value="InterPro"/>
</dbReference>
<keyword evidence="3" id="KW-0863">Zinc-finger</keyword>
<dbReference type="SUPFAM" id="SSF57829">
    <property type="entry name" value="Zn-binding ribosomal proteins"/>
    <property type="match status" value="1"/>
</dbReference>
<reference evidence="7" key="1">
    <citation type="submission" date="2025-08" db="UniProtKB">
        <authorList>
            <consortium name="Ensembl"/>
        </authorList>
    </citation>
    <scope>IDENTIFICATION</scope>
</reference>
<keyword evidence="2" id="KW-0479">Metal-binding</keyword>
<proteinExistence type="inferred from homology"/>
<dbReference type="OrthoDB" id="10258345at2759"/>
<organism evidence="7 8">
    <name type="scientific">Falco tinnunculus</name>
    <name type="common">Common kestrel</name>
    <dbReference type="NCBI Taxonomy" id="100819"/>
    <lineage>
        <taxon>Eukaryota</taxon>
        <taxon>Metazoa</taxon>
        <taxon>Chordata</taxon>
        <taxon>Craniata</taxon>
        <taxon>Vertebrata</taxon>
        <taxon>Euteleostomi</taxon>
        <taxon>Archelosauria</taxon>
        <taxon>Archosauria</taxon>
        <taxon>Dinosauria</taxon>
        <taxon>Saurischia</taxon>
        <taxon>Theropoda</taxon>
        <taxon>Coelurosauria</taxon>
        <taxon>Aves</taxon>
        <taxon>Neognathae</taxon>
        <taxon>Neoaves</taxon>
        <taxon>Telluraves</taxon>
        <taxon>Australaves</taxon>
        <taxon>Falconiformes</taxon>
        <taxon>Falconidae</taxon>
        <taxon>Falco</taxon>
    </lineage>
</organism>
<evidence type="ECO:0000256" key="1">
    <source>
        <dbReference type="ARBA" id="ARBA00008672"/>
    </source>
</evidence>
<evidence type="ECO:0000313" key="7">
    <source>
        <dbReference type="Ensembl" id="ENSFTIP00000017626.1"/>
    </source>
</evidence>
<evidence type="ECO:0000256" key="3">
    <source>
        <dbReference type="ARBA" id="ARBA00022771"/>
    </source>
</evidence>
<dbReference type="Ensembl" id="ENSFTIT00000018366.1">
    <property type="protein sequence ID" value="ENSFTIP00000017626.1"/>
    <property type="gene ID" value="ENSFTIG00000011668.1"/>
</dbReference>